<sequence length="520" mass="56854">MNLRDALLAGLASLPGTREFHIHVLVSSPRKNQSLYPFSQPRTRAYLQDILVLLSEQQTPDSPRVFVSAVEASLYNVPATSCAILYVSKVDSTGQALAPSPTAALLRTFISYYADPSTRPVAADHLWVHLFARAQNQYLFPNSVDFSGKRPLSDIKLCAWWKRIFSDVAADMTLRAGDACRTKLYYVLPGLSEFEASHSLGVASASSSTPSVQWTYGHPYGQTDIPLPCPPSGEAEKRHLGQFIPSFEDDPKSRFMDELAYTTDADGVKSPERKRPRIDLDGLKPCEGESDGDADKDDGRRRKKGQVPGELKTVSPDEFWERMSFRQECVAGAVTGFFVMAVSSSTKRADHPRSEVSPLAPQPGQVSCQMNKRIMSSLLTGHEFSTVERAVWSTKVLEESIKGLCDGLKPIPTPAPVSRRRDYGRQTPEPDPARSTLAPPQTPPPRLVNGKRPVVDVSPNPFPEPVASLDTYHSHIYGSATVSNPPLSRKAVDATVAGGSDGGLPAVTILTARKKKRTKA</sequence>
<gene>
    <name evidence="1" type="ORF">BV22DRAFT_1018413</name>
</gene>
<name>A0ACB8B8J0_9AGAM</name>
<keyword evidence="2" id="KW-1185">Reference proteome</keyword>
<dbReference type="Proteomes" id="UP000790709">
    <property type="component" value="Unassembled WGS sequence"/>
</dbReference>
<reference evidence="1" key="1">
    <citation type="journal article" date="2021" name="New Phytol.">
        <title>Evolutionary innovations through gain and loss of genes in the ectomycorrhizal Boletales.</title>
        <authorList>
            <person name="Wu G."/>
            <person name="Miyauchi S."/>
            <person name="Morin E."/>
            <person name="Kuo A."/>
            <person name="Drula E."/>
            <person name="Varga T."/>
            <person name="Kohler A."/>
            <person name="Feng B."/>
            <person name="Cao Y."/>
            <person name="Lipzen A."/>
            <person name="Daum C."/>
            <person name="Hundley H."/>
            <person name="Pangilinan J."/>
            <person name="Johnson J."/>
            <person name="Barry K."/>
            <person name="LaButti K."/>
            <person name="Ng V."/>
            <person name="Ahrendt S."/>
            <person name="Min B."/>
            <person name="Choi I.G."/>
            <person name="Park H."/>
            <person name="Plett J.M."/>
            <person name="Magnuson J."/>
            <person name="Spatafora J.W."/>
            <person name="Nagy L.G."/>
            <person name="Henrissat B."/>
            <person name="Grigoriev I.V."/>
            <person name="Yang Z.L."/>
            <person name="Xu J."/>
            <person name="Martin F.M."/>
        </authorList>
    </citation>
    <scope>NUCLEOTIDE SEQUENCE</scope>
    <source>
        <strain evidence="1">KUC20120723A-06</strain>
    </source>
</reference>
<organism evidence="1 2">
    <name type="scientific">Leucogyrophana mollusca</name>
    <dbReference type="NCBI Taxonomy" id="85980"/>
    <lineage>
        <taxon>Eukaryota</taxon>
        <taxon>Fungi</taxon>
        <taxon>Dikarya</taxon>
        <taxon>Basidiomycota</taxon>
        <taxon>Agaricomycotina</taxon>
        <taxon>Agaricomycetes</taxon>
        <taxon>Agaricomycetidae</taxon>
        <taxon>Boletales</taxon>
        <taxon>Boletales incertae sedis</taxon>
        <taxon>Leucogyrophana</taxon>
    </lineage>
</organism>
<evidence type="ECO:0000313" key="2">
    <source>
        <dbReference type="Proteomes" id="UP000790709"/>
    </source>
</evidence>
<evidence type="ECO:0000313" key="1">
    <source>
        <dbReference type="EMBL" id="KAH7921899.1"/>
    </source>
</evidence>
<dbReference type="EMBL" id="MU266506">
    <property type="protein sequence ID" value="KAH7921899.1"/>
    <property type="molecule type" value="Genomic_DNA"/>
</dbReference>
<comment type="caution">
    <text evidence="1">The sequence shown here is derived from an EMBL/GenBank/DDBJ whole genome shotgun (WGS) entry which is preliminary data.</text>
</comment>
<proteinExistence type="predicted"/>
<accession>A0ACB8B8J0</accession>
<protein>
    <submittedName>
        <fullName evidence="1">DUF1714 domain-containing protein</fullName>
    </submittedName>
</protein>